<dbReference type="AlphaFoldDB" id="A0A812JMR4"/>
<comment type="caution">
    <text evidence="1">The sequence shown here is derived from an EMBL/GenBank/DDBJ whole genome shotgun (WGS) entry which is preliminary data.</text>
</comment>
<protein>
    <submittedName>
        <fullName evidence="1">Uncharacterized protein</fullName>
    </submittedName>
</protein>
<organism evidence="1 2">
    <name type="scientific">Symbiodinium natans</name>
    <dbReference type="NCBI Taxonomy" id="878477"/>
    <lineage>
        <taxon>Eukaryota</taxon>
        <taxon>Sar</taxon>
        <taxon>Alveolata</taxon>
        <taxon>Dinophyceae</taxon>
        <taxon>Suessiales</taxon>
        <taxon>Symbiodiniaceae</taxon>
        <taxon>Symbiodinium</taxon>
    </lineage>
</organism>
<sequence>MSKDPGFGSLELGLPLMLAGIVKEDQVLAIQDVETKQFDPSELVPDLPGLHLRSRNRLHRKSRPHSEKGVDLGLLEGRVLAGSFRVLRVTFISAQRLCLGLAGEALGLFARPWEDAWQPLHLWRTCQPRARSPKVQTFQPCTPKSLKPLEPFKASIGVLRICALGIHSPPASYT</sequence>
<evidence type="ECO:0000313" key="2">
    <source>
        <dbReference type="Proteomes" id="UP000604046"/>
    </source>
</evidence>
<reference evidence="1" key="1">
    <citation type="submission" date="2021-02" db="EMBL/GenBank/DDBJ databases">
        <authorList>
            <person name="Dougan E. K."/>
            <person name="Rhodes N."/>
            <person name="Thang M."/>
            <person name="Chan C."/>
        </authorList>
    </citation>
    <scope>NUCLEOTIDE SEQUENCE</scope>
</reference>
<proteinExistence type="predicted"/>
<keyword evidence="2" id="KW-1185">Reference proteome</keyword>
<accession>A0A812JMR4</accession>
<name>A0A812JMR4_9DINO</name>
<evidence type="ECO:0000313" key="1">
    <source>
        <dbReference type="EMBL" id="CAE7211155.1"/>
    </source>
</evidence>
<dbReference type="Proteomes" id="UP000604046">
    <property type="component" value="Unassembled WGS sequence"/>
</dbReference>
<dbReference type="EMBL" id="CAJNDS010000485">
    <property type="protein sequence ID" value="CAE7211155.1"/>
    <property type="molecule type" value="Genomic_DNA"/>
</dbReference>
<gene>
    <name evidence="1" type="ORF">SNAT2548_LOCUS7079</name>
</gene>